<reference evidence="9" key="2">
    <citation type="journal article" date="2021" name="Genome Biol. Evol.">
        <title>Developing a high-quality reference genome for a parasitic bivalve with doubly uniparental inheritance (Bivalvia: Unionida).</title>
        <authorList>
            <person name="Smith C.H."/>
        </authorList>
    </citation>
    <scope>NUCLEOTIDE SEQUENCE</scope>
    <source>
        <strain evidence="9">CHS0354</strain>
        <tissue evidence="9">Mantle</tissue>
    </source>
</reference>
<dbReference type="GO" id="GO:0010185">
    <property type="term" value="P:regulation of cellular defense response"/>
    <property type="evidence" value="ECO:0007669"/>
    <property type="project" value="UniProtKB-ARBA"/>
</dbReference>
<evidence type="ECO:0000259" key="8">
    <source>
        <dbReference type="SMART" id="SM00607"/>
    </source>
</evidence>
<evidence type="ECO:0000256" key="1">
    <source>
        <dbReference type="ARBA" id="ARBA00002219"/>
    </source>
</evidence>
<evidence type="ECO:0000256" key="7">
    <source>
        <dbReference type="ARBA" id="ARBA00023157"/>
    </source>
</evidence>
<evidence type="ECO:0000256" key="2">
    <source>
        <dbReference type="ARBA" id="ARBA00010147"/>
    </source>
</evidence>
<dbReference type="Proteomes" id="UP001195483">
    <property type="component" value="Unassembled WGS sequence"/>
</dbReference>
<dbReference type="PANTHER" id="PTHR45713:SF6">
    <property type="entry name" value="F5_8 TYPE C DOMAIN-CONTAINING PROTEIN"/>
    <property type="match status" value="1"/>
</dbReference>
<dbReference type="GO" id="GO:0001868">
    <property type="term" value="P:regulation of complement activation, lectin pathway"/>
    <property type="evidence" value="ECO:0007669"/>
    <property type="project" value="UniProtKB-ARBA"/>
</dbReference>
<accession>A0AAE0TID5</accession>
<dbReference type="PANTHER" id="PTHR45713">
    <property type="entry name" value="FTP DOMAIN-CONTAINING PROTEIN"/>
    <property type="match status" value="1"/>
</dbReference>
<protein>
    <recommendedName>
        <fullName evidence="8">Fucolectin tachylectin-4 pentraxin-1 domain-containing protein</fullName>
    </recommendedName>
</protein>
<sequence>MRNVAEHKNAVQSSTLFYKNFTWSADKAVDGNKDGRSSPDTSKTCSATLYANGDHTWEVDITYPVHVNSITVYGRSYGDQLSGFQLFIGNVSNSWSSGRLLNVISSADNIHTFQANYSLVRFISVVRRNKEILLLCEIEVNGECPDGAYSESCNQTCGICYGGQPCNKSTGECLEGCNKGWSGIHCDQGS</sequence>
<reference evidence="9" key="3">
    <citation type="submission" date="2023-05" db="EMBL/GenBank/DDBJ databases">
        <authorList>
            <person name="Smith C.H."/>
        </authorList>
    </citation>
    <scope>NUCLEOTIDE SEQUENCE</scope>
    <source>
        <strain evidence="9">CHS0354</strain>
        <tissue evidence="9">Mantle</tissue>
    </source>
</reference>
<proteinExistence type="inferred from homology"/>
<gene>
    <name evidence="9" type="ORF">CHS0354_031574</name>
</gene>
<evidence type="ECO:0000256" key="3">
    <source>
        <dbReference type="ARBA" id="ARBA00011233"/>
    </source>
</evidence>
<evidence type="ECO:0000313" key="10">
    <source>
        <dbReference type="Proteomes" id="UP001195483"/>
    </source>
</evidence>
<dbReference type="SMART" id="SM00607">
    <property type="entry name" value="FTP"/>
    <property type="match status" value="1"/>
</dbReference>
<dbReference type="InterPro" id="IPR051941">
    <property type="entry name" value="BG_Antigen-Binding_Lectin"/>
</dbReference>
<dbReference type="SUPFAM" id="SSF49785">
    <property type="entry name" value="Galactose-binding domain-like"/>
    <property type="match status" value="1"/>
</dbReference>
<evidence type="ECO:0000256" key="5">
    <source>
        <dbReference type="ARBA" id="ARBA00022734"/>
    </source>
</evidence>
<feature type="domain" description="Fucolectin tachylectin-4 pentraxin-1" evidence="8">
    <location>
        <begin position="1"/>
        <end position="147"/>
    </location>
</feature>
<dbReference type="GO" id="GO:0042806">
    <property type="term" value="F:fucose binding"/>
    <property type="evidence" value="ECO:0007669"/>
    <property type="project" value="UniProtKB-ARBA"/>
</dbReference>
<dbReference type="GO" id="GO:0046872">
    <property type="term" value="F:metal ion binding"/>
    <property type="evidence" value="ECO:0007669"/>
    <property type="project" value="UniProtKB-KW"/>
</dbReference>
<comment type="subunit">
    <text evidence="3">Homotrimer.</text>
</comment>
<keyword evidence="5" id="KW-0430">Lectin</keyword>
<evidence type="ECO:0000256" key="6">
    <source>
        <dbReference type="ARBA" id="ARBA00022837"/>
    </source>
</evidence>
<reference evidence="9" key="1">
    <citation type="journal article" date="2021" name="Genome Biol. Evol.">
        <title>A High-Quality Reference Genome for a Parasitic Bivalve with Doubly Uniparental Inheritance (Bivalvia: Unionida).</title>
        <authorList>
            <person name="Smith C.H."/>
        </authorList>
    </citation>
    <scope>NUCLEOTIDE SEQUENCE</scope>
    <source>
        <strain evidence="9">CHS0354</strain>
    </source>
</reference>
<dbReference type="Pfam" id="PF22633">
    <property type="entry name" value="F5_F8_type_C_2"/>
    <property type="match status" value="1"/>
</dbReference>
<dbReference type="InterPro" id="IPR008979">
    <property type="entry name" value="Galactose-bd-like_sf"/>
</dbReference>
<comment type="caution">
    <text evidence="9">The sequence shown here is derived from an EMBL/GenBank/DDBJ whole genome shotgun (WGS) entry which is preliminary data.</text>
</comment>
<keyword evidence="10" id="KW-1185">Reference proteome</keyword>
<keyword evidence="4" id="KW-0479">Metal-binding</keyword>
<organism evidence="9 10">
    <name type="scientific">Potamilus streckersoni</name>
    <dbReference type="NCBI Taxonomy" id="2493646"/>
    <lineage>
        <taxon>Eukaryota</taxon>
        <taxon>Metazoa</taxon>
        <taxon>Spiralia</taxon>
        <taxon>Lophotrochozoa</taxon>
        <taxon>Mollusca</taxon>
        <taxon>Bivalvia</taxon>
        <taxon>Autobranchia</taxon>
        <taxon>Heteroconchia</taxon>
        <taxon>Palaeoheterodonta</taxon>
        <taxon>Unionida</taxon>
        <taxon>Unionoidea</taxon>
        <taxon>Unionidae</taxon>
        <taxon>Ambleminae</taxon>
        <taxon>Lampsilini</taxon>
        <taxon>Potamilus</taxon>
    </lineage>
</organism>
<evidence type="ECO:0000313" key="9">
    <source>
        <dbReference type="EMBL" id="KAK3610925.1"/>
    </source>
</evidence>
<comment type="function">
    <text evidence="1">Acts as a defensive agent. Recognizes blood group fucosylated oligosaccharides including A, B, H and Lewis B-type antigens. Does not recognize Lewis A antigen and has low affinity for monovalent haptens.</text>
</comment>
<evidence type="ECO:0000256" key="4">
    <source>
        <dbReference type="ARBA" id="ARBA00022723"/>
    </source>
</evidence>
<comment type="similarity">
    <text evidence="2">Belongs to the fucolectin family.</text>
</comment>
<name>A0AAE0TID5_9BIVA</name>
<dbReference type="Gene3D" id="2.60.120.260">
    <property type="entry name" value="Galactose-binding domain-like"/>
    <property type="match status" value="1"/>
</dbReference>
<keyword evidence="7" id="KW-1015">Disulfide bond</keyword>
<dbReference type="InterPro" id="IPR006585">
    <property type="entry name" value="FTP1"/>
</dbReference>
<dbReference type="EMBL" id="JAEAOA010001887">
    <property type="protein sequence ID" value="KAK3610925.1"/>
    <property type="molecule type" value="Genomic_DNA"/>
</dbReference>
<dbReference type="AlphaFoldDB" id="A0AAE0TID5"/>
<dbReference type="Gene3D" id="2.170.300.10">
    <property type="entry name" value="Tie2 ligand-binding domain superfamily"/>
    <property type="match status" value="1"/>
</dbReference>
<keyword evidence="6" id="KW-0106">Calcium</keyword>